<dbReference type="Pfam" id="PF07676">
    <property type="entry name" value="PD40"/>
    <property type="match status" value="2"/>
</dbReference>
<keyword evidence="1" id="KW-0378">Hydrolase</keyword>
<dbReference type="Proteomes" id="UP001220610">
    <property type="component" value="Chromosome"/>
</dbReference>
<evidence type="ECO:0000256" key="4">
    <source>
        <dbReference type="SAM" id="SignalP"/>
    </source>
</evidence>
<dbReference type="InterPro" id="IPR029058">
    <property type="entry name" value="AB_hydrolase_fold"/>
</dbReference>
<dbReference type="SUPFAM" id="SSF53474">
    <property type="entry name" value="alpha/beta-Hydrolases"/>
    <property type="match status" value="1"/>
</dbReference>
<dbReference type="Pfam" id="PF00326">
    <property type="entry name" value="Peptidase_S9"/>
    <property type="match status" value="1"/>
</dbReference>
<evidence type="ECO:0000313" key="6">
    <source>
        <dbReference type="EMBL" id="WEK36737.1"/>
    </source>
</evidence>
<keyword evidence="4" id="KW-0732">Signal</keyword>
<evidence type="ECO:0000256" key="1">
    <source>
        <dbReference type="ARBA" id="ARBA00022801"/>
    </source>
</evidence>
<feature type="region of interest" description="Disordered" evidence="3">
    <location>
        <begin position="79"/>
        <end position="100"/>
    </location>
</feature>
<feature type="chain" id="PRO_5042537409" evidence="4">
    <location>
        <begin position="21"/>
        <end position="718"/>
    </location>
</feature>
<dbReference type="GO" id="GO:0006508">
    <property type="term" value="P:proteolysis"/>
    <property type="evidence" value="ECO:0007669"/>
    <property type="project" value="InterPro"/>
</dbReference>
<dbReference type="PANTHER" id="PTHR42776:SF27">
    <property type="entry name" value="DIPEPTIDYL PEPTIDASE FAMILY MEMBER 6"/>
    <property type="match status" value="1"/>
</dbReference>
<evidence type="ECO:0000256" key="3">
    <source>
        <dbReference type="SAM" id="MobiDB-lite"/>
    </source>
</evidence>
<gene>
    <name evidence="6" type="ORF">P0Y53_04415</name>
</gene>
<dbReference type="EMBL" id="CP119311">
    <property type="protein sequence ID" value="WEK36737.1"/>
    <property type="molecule type" value="Genomic_DNA"/>
</dbReference>
<name>A0AAJ5WW93_9BACT</name>
<dbReference type="SUPFAM" id="SSF82171">
    <property type="entry name" value="DPP6 N-terminal domain-like"/>
    <property type="match status" value="1"/>
</dbReference>
<dbReference type="AlphaFoldDB" id="A0AAJ5WW93"/>
<feature type="signal peptide" evidence="4">
    <location>
        <begin position="1"/>
        <end position="20"/>
    </location>
</feature>
<protein>
    <submittedName>
        <fullName evidence="6">S9 family peptidase</fullName>
    </submittedName>
</protein>
<evidence type="ECO:0000259" key="5">
    <source>
        <dbReference type="Pfam" id="PF00326"/>
    </source>
</evidence>
<dbReference type="InterPro" id="IPR011042">
    <property type="entry name" value="6-blade_b-propeller_TolB-like"/>
</dbReference>
<accession>A0AAJ5WW93</accession>
<organism evidence="6 7">
    <name type="scientific">Candidatus Pseudobacter hemicellulosilyticus</name>
    <dbReference type="NCBI Taxonomy" id="3121375"/>
    <lineage>
        <taxon>Bacteria</taxon>
        <taxon>Pseudomonadati</taxon>
        <taxon>Bacteroidota</taxon>
        <taxon>Chitinophagia</taxon>
        <taxon>Chitinophagales</taxon>
        <taxon>Chitinophagaceae</taxon>
        <taxon>Pseudobacter</taxon>
    </lineage>
</organism>
<sequence length="718" mass="79190">MRKSSWITLILLLLCYTIQAQQGTEPVRVTDLLKIRSASSITLSPDGANLVFVVTSIEPDGDSKLDYTYQGQLWIAPTDGSSPARPLTSKENASQPTWSPDGKQLAFVRAAGGKPQLFLLGMNGGEAIQLTSFKYGASSPSWSPDGKKLLFTAGIPFNDLLKDSLLNPNKGVPAWSLEKPGFANNQYLQATAAKADPDGNMEQVRAYLENNVRDKKATVLNKLQFQDEMTINSGLSFSHIFLVDARPGATPVAITKGFARFNSAAFSPDGSSILLAGAADSSTHPDRNLESAIYSVAADGSQLKKLLGEKGKVFGSPRLSPSGKWLAFLVGTTSFVSVQQLALLPMDKAGAAYTLLPFDRSKGNLTWSQDEQYLYFTAQSNGGVPLYRADISSKQVQRLTDSSTGISSFALEGNTLAYVQTAVSNPYEVFVADASAGKPRQLSQLNQEWVSKKRLSMPEKFSFINKKGQPIEYWVMKPANYEPGNKYPLVLEIHGGPSAMWGPGESSMWHEYQFYSSKGYGVVYCNPRGSGGYGEQFLRSNINDWGAGPSSDVLTALDKAVAQGWADTSKLLVTGGSYAGYLVAWIIAHDHRFKAACSQRGVYDLPTFFGEGNAWRLVPNYFGGYPWDPKVKTVLQRESPINYVQNITTPYIIFHGDNDRRTGFVQSEMLYRSLKVLDRPVEYVRHPNGTHELTRSGDNRQRIDQLLRTWEFFERYIR</sequence>
<evidence type="ECO:0000256" key="2">
    <source>
        <dbReference type="ARBA" id="ARBA00022825"/>
    </source>
</evidence>
<proteinExistence type="predicted"/>
<dbReference type="InterPro" id="IPR011659">
    <property type="entry name" value="WD40"/>
</dbReference>
<keyword evidence="2" id="KW-0645">Protease</keyword>
<dbReference type="Gene3D" id="2.120.10.30">
    <property type="entry name" value="TolB, C-terminal domain"/>
    <property type="match status" value="2"/>
</dbReference>
<feature type="compositionally biased region" description="Polar residues" evidence="3">
    <location>
        <begin position="89"/>
        <end position="98"/>
    </location>
</feature>
<dbReference type="InterPro" id="IPR001375">
    <property type="entry name" value="Peptidase_S9_cat"/>
</dbReference>
<dbReference type="GO" id="GO:0004252">
    <property type="term" value="F:serine-type endopeptidase activity"/>
    <property type="evidence" value="ECO:0007669"/>
    <property type="project" value="TreeGrafter"/>
</dbReference>
<dbReference type="PANTHER" id="PTHR42776">
    <property type="entry name" value="SERINE PEPTIDASE S9 FAMILY MEMBER"/>
    <property type="match status" value="1"/>
</dbReference>
<feature type="domain" description="Peptidase S9 prolyl oligopeptidase catalytic" evidence="5">
    <location>
        <begin position="510"/>
        <end position="717"/>
    </location>
</feature>
<dbReference type="Gene3D" id="3.40.50.1820">
    <property type="entry name" value="alpha/beta hydrolase"/>
    <property type="match status" value="1"/>
</dbReference>
<reference evidence="6" key="1">
    <citation type="submission" date="2023-03" db="EMBL/GenBank/DDBJ databases">
        <title>Andean soil-derived lignocellulolytic bacterial consortium as a source of novel taxa and putative plastic-active enzymes.</title>
        <authorList>
            <person name="Diaz-Garcia L."/>
            <person name="Chuvochina M."/>
            <person name="Feuerriegel G."/>
            <person name="Bunk B."/>
            <person name="Sproer C."/>
            <person name="Streit W.R."/>
            <person name="Rodriguez L.M."/>
            <person name="Overmann J."/>
            <person name="Jimenez D.J."/>
        </authorList>
    </citation>
    <scope>NUCLEOTIDE SEQUENCE</scope>
    <source>
        <strain evidence="6">MAG 7</strain>
    </source>
</reference>
<evidence type="ECO:0000313" key="7">
    <source>
        <dbReference type="Proteomes" id="UP001220610"/>
    </source>
</evidence>
<keyword evidence="2" id="KW-0720">Serine protease</keyword>